<evidence type="ECO:0000313" key="4">
    <source>
        <dbReference type="Proteomes" id="UP000835052"/>
    </source>
</evidence>
<keyword evidence="4" id="KW-1185">Reference proteome</keyword>
<dbReference type="InterPro" id="IPR036249">
    <property type="entry name" value="Thioredoxin-like_sf"/>
</dbReference>
<gene>
    <name evidence="3" type="ORF">CAUJ_LOCUS4272</name>
</gene>
<comment type="caution">
    <text evidence="3">The sequence shown here is derived from an EMBL/GenBank/DDBJ whole genome shotgun (WGS) entry which is preliminary data.</text>
</comment>
<evidence type="ECO:0000313" key="3">
    <source>
        <dbReference type="EMBL" id="CAD6188353.1"/>
    </source>
</evidence>
<dbReference type="EMBL" id="CAJGYM010000008">
    <property type="protein sequence ID" value="CAD6188353.1"/>
    <property type="molecule type" value="Genomic_DNA"/>
</dbReference>
<dbReference type="GO" id="GO:0031397">
    <property type="term" value="P:negative regulation of protein ubiquitination"/>
    <property type="evidence" value="ECO:0007669"/>
    <property type="project" value="TreeGrafter"/>
</dbReference>
<accession>A0A8S1GZG2</accession>
<dbReference type="AlphaFoldDB" id="A0A8S1GZG2"/>
<dbReference type="InterPro" id="IPR012336">
    <property type="entry name" value="Thioredoxin-like_fold"/>
</dbReference>
<dbReference type="GO" id="GO:0004791">
    <property type="term" value="F:thioredoxin-disulfide reductase (NADPH) activity"/>
    <property type="evidence" value="ECO:0007669"/>
    <property type="project" value="TreeGrafter"/>
</dbReference>
<reference evidence="3" key="1">
    <citation type="submission" date="2020-10" db="EMBL/GenBank/DDBJ databases">
        <authorList>
            <person name="Kikuchi T."/>
        </authorList>
    </citation>
    <scope>NUCLEOTIDE SEQUENCE</scope>
    <source>
        <strain evidence="3">NKZ352</strain>
    </source>
</reference>
<feature type="compositionally biased region" description="Low complexity" evidence="1">
    <location>
        <begin position="412"/>
        <end position="426"/>
    </location>
</feature>
<dbReference type="Pfam" id="PF13905">
    <property type="entry name" value="Thioredoxin_8"/>
    <property type="match status" value="1"/>
</dbReference>
<evidence type="ECO:0000259" key="2">
    <source>
        <dbReference type="Pfam" id="PF13905"/>
    </source>
</evidence>
<dbReference type="PANTHER" id="PTHR46472">
    <property type="entry name" value="NUCLEOREDOXIN"/>
    <property type="match status" value="1"/>
</dbReference>
<dbReference type="PANTHER" id="PTHR46472:SF1">
    <property type="entry name" value="NUCLEOREDOXIN"/>
    <property type="match status" value="1"/>
</dbReference>
<dbReference type="OrthoDB" id="189920at2759"/>
<feature type="region of interest" description="Disordered" evidence="1">
    <location>
        <begin position="388"/>
        <end position="426"/>
    </location>
</feature>
<dbReference type="GO" id="GO:0005634">
    <property type="term" value="C:nucleus"/>
    <property type="evidence" value="ECO:0007669"/>
    <property type="project" value="TreeGrafter"/>
</dbReference>
<feature type="domain" description="Thioredoxin-like fold" evidence="2">
    <location>
        <begin position="220"/>
        <end position="311"/>
    </location>
</feature>
<dbReference type="GO" id="GO:0030178">
    <property type="term" value="P:negative regulation of Wnt signaling pathway"/>
    <property type="evidence" value="ECO:0007669"/>
    <property type="project" value="TreeGrafter"/>
</dbReference>
<dbReference type="Gene3D" id="3.40.30.10">
    <property type="entry name" value="Glutaredoxin"/>
    <property type="match status" value="1"/>
</dbReference>
<organism evidence="3 4">
    <name type="scientific">Caenorhabditis auriculariae</name>
    <dbReference type="NCBI Taxonomy" id="2777116"/>
    <lineage>
        <taxon>Eukaryota</taxon>
        <taxon>Metazoa</taxon>
        <taxon>Ecdysozoa</taxon>
        <taxon>Nematoda</taxon>
        <taxon>Chromadorea</taxon>
        <taxon>Rhabditida</taxon>
        <taxon>Rhabditina</taxon>
        <taxon>Rhabditomorpha</taxon>
        <taxon>Rhabditoidea</taxon>
        <taxon>Rhabditidae</taxon>
        <taxon>Peloderinae</taxon>
        <taxon>Caenorhabditis</taxon>
    </lineage>
</organism>
<name>A0A8S1GZG2_9PELO</name>
<evidence type="ECO:0000256" key="1">
    <source>
        <dbReference type="SAM" id="MobiDB-lite"/>
    </source>
</evidence>
<dbReference type="SUPFAM" id="SSF52833">
    <property type="entry name" value="Thioredoxin-like"/>
    <property type="match status" value="1"/>
</dbReference>
<sequence length="538" mass="60519">MIYFCYRMATFDQLYERCFKNVSLVKISNANAKEKSDESVFVTLDHVFTLSKYVVFLLTSSSRSSEISSKIEHLVNLKNEKDDKIQNSPTRLRRLFSLKKKSKKEEKLSCVSVVVIDAEGHDSDDISKIARPGWYVYVPQSSSVTSRLLRTLGFEFSPSVVVIECVSREVTSREGRRLLNEDEHGKSFPWWPPSSSSLLEGTLVSKGGVQKDFKDVRESVRGYFFGAFWCPPARQWVKQLIPVYEKLRSKGISLEIVFCSSDRTVDGFNQFLDQMPWPAFSYDPAKTSSMTRLFNVNGIPALILADDKGNVINRHGKSALLSDVDGNHCPWGPQEIYELTEHTMCRLREEPSLILFTEGSPEDIQFSLSILRTVSKDLKREREQMQTLLRSEQAKKREDLENAENANDLKKSSSCSSVDSESSPASIPDSLQVFYTGEDPICDHVLEKVLGLAEAELPLICIVDGVIGELSVCEDPDVSETVVRAFVEKFKQGKLSWQPLSQGKKTSYRTVAGIPCEILQQAAIVTSPSQQSIPSKSQ</sequence>
<proteinExistence type="predicted"/>
<protein>
    <recommendedName>
        <fullName evidence="2">Thioredoxin-like fold domain-containing protein</fullName>
    </recommendedName>
</protein>
<dbReference type="Proteomes" id="UP000835052">
    <property type="component" value="Unassembled WGS sequence"/>
</dbReference>